<dbReference type="Proteomes" id="UP001500503">
    <property type="component" value="Unassembled WGS sequence"/>
</dbReference>
<evidence type="ECO:0000256" key="1">
    <source>
        <dbReference type="SAM" id="MobiDB-lite"/>
    </source>
</evidence>
<sequence length="759" mass="83988">MSDDRENPAQDTGSGADKTVSGAETGGGSGAQQPDSPTSRPPGRELEVRAERPDGTTGSGDGGQDAEPDERRLHESIAAEARDRRERDDSLRDLFGNASVDAGRDVYGDVRNTAFEGGTIFQGSTVFQNSTSFRDSTFNFTESGDGRCTVTHLRIQDADELLEWFVPSASQESLEMCVDTETVVFLRGAEGTGRRSAARVALLNWVRKRGSAASPDEAEEHVGEIRLPRDKVDMPELRRGHGYLLEPTSGDGRVREIDHLSDLAARNECRLVVVIPPKRTGRCVIDHVPASDQAVFRRWLHRAASTDVDPWQLAEVDQTITSRLDGEHSPSIVAAQARQAVHRLRKGHPVAGVVEDLLDELTGRLREDIRRRIDTRDPILGGCFMAAVAALHGCPEMVISQAAMDLAERIDEDWKVHDKRRTRPIWEELQSWLRSTKSTARPSPRPGDGRTLLLDRPRAPGIALQVLWEEHPTIREALIQWLRHLTEHPDPGVQTRAAHAVGMFATLDFNTINTRFLAEWSNSRSSYDHRRAALVLEATACDLQLKDRVHAHLRELASSVRYGHRAVAVRAYGSRIGLEAPDEALRVLRSVSVRLNLRLDHEIAVTVANLCHAGTARAIVKELASWVTAGSDGGRYSAALAFGRLAAPWSDAPAGPALAGLCAGDHLVRLWQNALRLRIASKGSGWPRLALPDAWDVFCAWVRLHDENRAARTVVDRVAATVDARELELYLRLWRRRQRIPQELYSHLMEISKGATPCS</sequence>
<evidence type="ECO:0000313" key="3">
    <source>
        <dbReference type="Proteomes" id="UP001500503"/>
    </source>
</evidence>
<comment type="caution">
    <text evidence="2">The sequence shown here is derived from an EMBL/GenBank/DDBJ whole genome shotgun (WGS) entry which is preliminary data.</text>
</comment>
<name>A0ABP8QG48_9ACTN</name>
<dbReference type="InterPro" id="IPR016024">
    <property type="entry name" value="ARM-type_fold"/>
</dbReference>
<organism evidence="2 3">
    <name type="scientific">Actinoallomurus oryzae</name>
    <dbReference type="NCBI Taxonomy" id="502180"/>
    <lineage>
        <taxon>Bacteria</taxon>
        <taxon>Bacillati</taxon>
        <taxon>Actinomycetota</taxon>
        <taxon>Actinomycetes</taxon>
        <taxon>Streptosporangiales</taxon>
        <taxon>Thermomonosporaceae</taxon>
        <taxon>Actinoallomurus</taxon>
    </lineage>
</organism>
<dbReference type="SUPFAM" id="SSF48371">
    <property type="entry name" value="ARM repeat"/>
    <property type="match status" value="1"/>
</dbReference>
<protein>
    <recommendedName>
        <fullName evidence="4">HEAT repeat domain-containing protein</fullName>
    </recommendedName>
</protein>
<feature type="compositionally biased region" description="Basic and acidic residues" evidence="1">
    <location>
        <begin position="42"/>
        <end position="54"/>
    </location>
</feature>
<evidence type="ECO:0008006" key="4">
    <source>
        <dbReference type="Google" id="ProtNLM"/>
    </source>
</evidence>
<reference evidence="3" key="1">
    <citation type="journal article" date="2019" name="Int. J. Syst. Evol. Microbiol.">
        <title>The Global Catalogue of Microorganisms (GCM) 10K type strain sequencing project: providing services to taxonomists for standard genome sequencing and annotation.</title>
        <authorList>
            <consortium name="The Broad Institute Genomics Platform"/>
            <consortium name="The Broad Institute Genome Sequencing Center for Infectious Disease"/>
            <person name="Wu L."/>
            <person name="Ma J."/>
        </authorList>
    </citation>
    <scope>NUCLEOTIDE SEQUENCE [LARGE SCALE GENOMIC DNA]</scope>
    <source>
        <strain evidence="3">JCM 17933</strain>
    </source>
</reference>
<evidence type="ECO:0000313" key="2">
    <source>
        <dbReference type="EMBL" id="GAA4502546.1"/>
    </source>
</evidence>
<accession>A0ABP8QG48</accession>
<keyword evidence="3" id="KW-1185">Reference proteome</keyword>
<feature type="region of interest" description="Disordered" evidence="1">
    <location>
        <begin position="1"/>
        <end position="72"/>
    </location>
</feature>
<proteinExistence type="predicted"/>
<gene>
    <name evidence="2" type="ORF">GCM10023191_054260</name>
</gene>
<dbReference type="EMBL" id="BAABHF010000027">
    <property type="protein sequence ID" value="GAA4502546.1"/>
    <property type="molecule type" value="Genomic_DNA"/>
</dbReference>